<proteinExistence type="predicted"/>
<organism evidence="2">
    <name type="scientific">marine sediment metagenome</name>
    <dbReference type="NCBI Taxonomy" id="412755"/>
    <lineage>
        <taxon>unclassified sequences</taxon>
        <taxon>metagenomes</taxon>
        <taxon>ecological metagenomes</taxon>
    </lineage>
</organism>
<sequence length="47" mass="4898">MKKGAYSAPQLVSHGKLEALTHASTTTTTRTDAAFPAGSNPADFTFT</sequence>
<evidence type="ECO:0008006" key="3">
    <source>
        <dbReference type="Google" id="ProtNLM"/>
    </source>
</evidence>
<dbReference type="AlphaFoldDB" id="A0A0F9SA08"/>
<protein>
    <recommendedName>
        <fullName evidence="3">RiPP</fullName>
    </recommendedName>
</protein>
<comment type="caution">
    <text evidence="2">The sequence shown here is derived from an EMBL/GenBank/DDBJ whole genome shotgun (WGS) entry which is preliminary data.</text>
</comment>
<feature type="region of interest" description="Disordered" evidence="1">
    <location>
        <begin position="24"/>
        <end position="47"/>
    </location>
</feature>
<feature type="compositionally biased region" description="Low complexity" evidence="1">
    <location>
        <begin position="24"/>
        <end position="37"/>
    </location>
</feature>
<reference evidence="2" key="1">
    <citation type="journal article" date="2015" name="Nature">
        <title>Complex archaea that bridge the gap between prokaryotes and eukaryotes.</title>
        <authorList>
            <person name="Spang A."/>
            <person name="Saw J.H."/>
            <person name="Jorgensen S.L."/>
            <person name="Zaremba-Niedzwiedzka K."/>
            <person name="Martijn J."/>
            <person name="Lind A.E."/>
            <person name="van Eijk R."/>
            <person name="Schleper C."/>
            <person name="Guy L."/>
            <person name="Ettema T.J."/>
        </authorList>
    </citation>
    <scope>NUCLEOTIDE SEQUENCE</scope>
</reference>
<dbReference type="EMBL" id="LAZR01000577">
    <property type="protein sequence ID" value="KKN63849.1"/>
    <property type="molecule type" value="Genomic_DNA"/>
</dbReference>
<accession>A0A0F9SA08</accession>
<evidence type="ECO:0000313" key="2">
    <source>
        <dbReference type="EMBL" id="KKN63849.1"/>
    </source>
</evidence>
<evidence type="ECO:0000256" key="1">
    <source>
        <dbReference type="SAM" id="MobiDB-lite"/>
    </source>
</evidence>
<name>A0A0F9SA08_9ZZZZ</name>
<gene>
    <name evidence="2" type="ORF">LCGC14_0497790</name>
</gene>